<feature type="compositionally biased region" description="Low complexity" evidence="1">
    <location>
        <begin position="146"/>
        <end position="156"/>
    </location>
</feature>
<organism evidence="2 3">
    <name type="scientific">Amniculicola lignicola CBS 123094</name>
    <dbReference type="NCBI Taxonomy" id="1392246"/>
    <lineage>
        <taxon>Eukaryota</taxon>
        <taxon>Fungi</taxon>
        <taxon>Dikarya</taxon>
        <taxon>Ascomycota</taxon>
        <taxon>Pezizomycotina</taxon>
        <taxon>Dothideomycetes</taxon>
        <taxon>Pleosporomycetidae</taxon>
        <taxon>Pleosporales</taxon>
        <taxon>Amniculicolaceae</taxon>
        <taxon>Amniculicola</taxon>
    </lineage>
</organism>
<feature type="region of interest" description="Disordered" evidence="1">
    <location>
        <begin position="1"/>
        <end position="20"/>
    </location>
</feature>
<gene>
    <name evidence="2" type="ORF">P154DRAFT_531269</name>
</gene>
<feature type="compositionally biased region" description="Acidic residues" evidence="1">
    <location>
        <begin position="197"/>
        <end position="225"/>
    </location>
</feature>
<dbReference type="AlphaFoldDB" id="A0A6A5WVD1"/>
<proteinExistence type="predicted"/>
<sequence length="278" mass="32464">MPRRPQPGRDIPPRNHRVGNSLLPFGGFGMPQLAMPRFPGHTSHGIHRQFYEDPFDTGNDNGRRNRARILAEYKRLRQFKAQQKLRQYGMRGTYGYQRGVRPPPNYSRNMASPYNRLPRHSPFGSRAHVRPSILPYGARRQGGLFSPTLPHRSPLSRRPPIPMTMPSFNRHCGTGFHAMRGLPPMRRNMQRPSYSVFEDDDDDDDYEDDDYNESSEFGDDDDEDDRYTCGRRGAFQQQYSSWGYDRSDDDDDEYACDDQDDDGFSNYTSWYGRQYPPW</sequence>
<dbReference type="EMBL" id="ML977566">
    <property type="protein sequence ID" value="KAF2004699.1"/>
    <property type="molecule type" value="Genomic_DNA"/>
</dbReference>
<evidence type="ECO:0000313" key="2">
    <source>
        <dbReference type="EMBL" id="KAF2004699.1"/>
    </source>
</evidence>
<evidence type="ECO:0000256" key="1">
    <source>
        <dbReference type="SAM" id="MobiDB-lite"/>
    </source>
</evidence>
<protein>
    <submittedName>
        <fullName evidence="2">Uncharacterized protein</fullName>
    </submittedName>
</protein>
<keyword evidence="3" id="KW-1185">Reference proteome</keyword>
<feature type="region of interest" description="Disordered" evidence="1">
    <location>
        <begin position="179"/>
        <end position="278"/>
    </location>
</feature>
<evidence type="ECO:0000313" key="3">
    <source>
        <dbReference type="Proteomes" id="UP000799779"/>
    </source>
</evidence>
<accession>A0A6A5WVD1</accession>
<reference evidence="2" key="1">
    <citation type="journal article" date="2020" name="Stud. Mycol.">
        <title>101 Dothideomycetes genomes: a test case for predicting lifestyles and emergence of pathogens.</title>
        <authorList>
            <person name="Haridas S."/>
            <person name="Albert R."/>
            <person name="Binder M."/>
            <person name="Bloem J."/>
            <person name="Labutti K."/>
            <person name="Salamov A."/>
            <person name="Andreopoulos B."/>
            <person name="Baker S."/>
            <person name="Barry K."/>
            <person name="Bills G."/>
            <person name="Bluhm B."/>
            <person name="Cannon C."/>
            <person name="Castanera R."/>
            <person name="Culley D."/>
            <person name="Daum C."/>
            <person name="Ezra D."/>
            <person name="Gonzalez J."/>
            <person name="Henrissat B."/>
            <person name="Kuo A."/>
            <person name="Liang C."/>
            <person name="Lipzen A."/>
            <person name="Lutzoni F."/>
            <person name="Magnuson J."/>
            <person name="Mondo S."/>
            <person name="Nolan M."/>
            <person name="Ohm R."/>
            <person name="Pangilinan J."/>
            <person name="Park H.-J."/>
            <person name="Ramirez L."/>
            <person name="Alfaro M."/>
            <person name="Sun H."/>
            <person name="Tritt A."/>
            <person name="Yoshinaga Y."/>
            <person name="Zwiers L.-H."/>
            <person name="Turgeon B."/>
            <person name="Goodwin S."/>
            <person name="Spatafora J."/>
            <person name="Crous P."/>
            <person name="Grigoriev I."/>
        </authorList>
    </citation>
    <scope>NUCLEOTIDE SEQUENCE</scope>
    <source>
        <strain evidence="2">CBS 123094</strain>
    </source>
</reference>
<feature type="region of interest" description="Disordered" evidence="1">
    <location>
        <begin position="138"/>
        <end position="161"/>
    </location>
</feature>
<dbReference type="OrthoDB" id="10675456at2759"/>
<feature type="compositionally biased region" description="Acidic residues" evidence="1">
    <location>
        <begin position="247"/>
        <end position="263"/>
    </location>
</feature>
<dbReference type="Proteomes" id="UP000799779">
    <property type="component" value="Unassembled WGS sequence"/>
</dbReference>
<name>A0A6A5WVD1_9PLEO</name>